<evidence type="ECO:0000256" key="7">
    <source>
        <dbReference type="SAM" id="Phobius"/>
    </source>
</evidence>
<dbReference type="InterPro" id="IPR027417">
    <property type="entry name" value="P-loop_NTPase"/>
</dbReference>
<feature type="transmembrane region" description="Helical" evidence="7">
    <location>
        <begin position="52"/>
        <end position="72"/>
    </location>
</feature>
<gene>
    <name evidence="10" type="ORF">GCM10010961_39840</name>
</gene>
<organism evidence="10 11">
    <name type="scientific">Pseudodonghicola xiamenensis</name>
    <dbReference type="NCBI Taxonomy" id="337702"/>
    <lineage>
        <taxon>Bacteria</taxon>
        <taxon>Pseudomonadati</taxon>
        <taxon>Pseudomonadota</taxon>
        <taxon>Alphaproteobacteria</taxon>
        <taxon>Rhodobacterales</taxon>
        <taxon>Paracoccaceae</taxon>
        <taxon>Pseudodonghicola</taxon>
    </lineage>
</organism>
<evidence type="ECO:0000256" key="1">
    <source>
        <dbReference type="ARBA" id="ARBA00004651"/>
    </source>
</evidence>
<evidence type="ECO:0000313" key="11">
    <source>
        <dbReference type="Proteomes" id="UP000611500"/>
    </source>
</evidence>
<feature type="transmembrane region" description="Helical" evidence="7">
    <location>
        <begin position="18"/>
        <end position="40"/>
    </location>
</feature>
<feature type="transmembrane region" description="Helical" evidence="7">
    <location>
        <begin position="248"/>
        <end position="275"/>
    </location>
</feature>
<proteinExistence type="predicted"/>
<dbReference type="Pfam" id="PF00005">
    <property type="entry name" value="ABC_tran"/>
    <property type="match status" value="1"/>
</dbReference>
<dbReference type="InterPro" id="IPR036640">
    <property type="entry name" value="ABC1_TM_sf"/>
</dbReference>
<dbReference type="InterPro" id="IPR003593">
    <property type="entry name" value="AAA+_ATPase"/>
</dbReference>
<sequence>MSETTPLKVVMRAVRRQLWWLLGLSLLCNLLLLTSSVYMLQIFDRVLSSGSYGTLLWLSGIAAAALLTFGLIELSRRQMLSGIGGWIERELSGEVMRRAMRQRLRDGRAAADTSDVTDLRSFLSGDALLAFLDAPWTPVFLAVIWAMHPLLGAIAVAGALILFALAVLNDLLTRQRLARVNGAMRRNRTDAAVYMEHAETLAALGMMGGTVARWSDAQRGLDARSDGARALSTTFLAASRSLRMIIQILMLGTGAYLVLQAELTAGGMIAGSIILSRALAPVERAIGAWRSYGSYREATARLSELFRQCPDRKDRLELDRPKGRIDVNGLRYHAPETGEPILKGLSFHLAAGSTLAIIGPSGSGKSSLCKCLVGAWPASFGAVRIDGADVAEWDSDDLGRHIGYLPQTVRLFSGSIAENIARLGPPETHLVLEASRRAGAHDLILSLPEGYETETGPYSDTLSGGQKQRIAMARALYGDPSVIALDEPDSNLDGNGELALAAMIRDLKERGKTVIFVSHAPALLRFADMVAVLKEGGLARFGPRDEILSSMMKPAPVKPRRVAEARV</sequence>
<dbReference type="InterPro" id="IPR010128">
    <property type="entry name" value="ATPase_T1SS_PrtD-like"/>
</dbReference>
<reference evidence="10" key="1">
    <citation type="journal article" date="2014" name="Int. J. Syst. Evol. Microbiol.">
        <title>Complete genome sequence of Corynebacterium casei LMG S-19264T (=DSM 44701T), isolated from a smear-ripened cheese.</title>
        <authorList>
            <consortium name="US DOE Joint Genome Institute (JGI-PGF)"/>
            <person name="Walter F."/>
            <person name="Albersmeier A."/>
            <person name="Kalinowski J."/>
            <person name="Ruckert C."/>
        </authorList>
    </citation>
    <scope>NUCLEOTIDE SEQUENCE</scope>
    <source>
        <strain evidence="10">CGMCC 1.7081</strain>
    </source>
</reference>
<evidence type="ECO:0000256" key="2">
    <source>
        <dbReference type="ARBA" id="ARBA00022692"/>
    </source>
</evidence>
<dbReference type="GO" id="GO:0016887">
    <property type="term" value="F:ATP hydrolysis activity"/>
    <property type="evidence" value="ECO:0007669"/>
    <property type="project" value="InterPro"/>
</dbReference>
<dbReference type="SUPFAM" id="SSF52540">
    <property type="entry name" value="P-loop containing nucleoside triphosphate hydrolases"/>
    <property type="match status" value="1"/>
</dbReference>
<dbReference type="SUPFAM" id="SSF90123">
    <property type="entry name" value="ABC transporter transmembrane region"/>
    <property type="match status" value="1"/>
</dbReference>
<keyword evidence="3" id="KW-0547">Nucleotide-binding</keyword>
<keyword evidence="5 7" id="KW-1133">Transmembrane helix</keyword>
<dbReference type="InterPro" id="IPR011527">
    <property type="entry name" value="ABC1_TM_dom"/>
</dbReference>
<feature type="domain" description="ABC transporter" evidence="8">
    <location>
        <begin position="325"/>
        <end position="560"/>
    </location>
</feature>
<comment type="caution">
    <text evidence="10">The sequence shown here is derived from an EMBL/GenBank/DDBJ whole genome shotgun (WGS) entry which is preliminary data.</text>
</comment>
<dbReference type="Gene3D" id="1.20.1560.10">
    <property type="entry name" value="ABC transporter type 1, transmembrane domain"/>
    <property type="match status" value="1"/>
</dbReference>
<dbReference type="PANTHER" id="PTHR24221:SF248">
    <property type="entry name" value="ABC TRANSPORTER TRANSMEMBRANE REGION"/>
    <property type="match status" value="1"/>
</dbReference>
<evidence type="ECO:0000259" key="9">
    <source>
        <dbReference type="PROSITE" id="PS50929"/>
    </source>
</evidence>
<dbReference type="GO" id="GO:0005886">
    <property type="term" value="C:plasma membrane"/>
    <property type="evidence" value="ECO:0007669"/>
    <property type="project" value="UniProtKB-SubCell"/>
</dbReference>
<dbReference type="AlphaFoldDB" id="A0A8J3MFC0"/>
<name>A0A8J3MFC0_9RHOB</name>
<dbReference type="Gene3D" id="3.40.50.300">
    <property type="entry name" value="P-loop containing nucleotide triphosphate hydrolases"/>
    <property type="match status" value="1"/>
</dbReference>
<dbReference type="SMART" id="SM00382">
    <property type="entry name" value="AAA"/>
    <property type="match status" value="1"/>
</dbReference>
<dbReference type="Pfam" id="PF00664">
    <property type="entry name" value="ABC_membrane"/>
    <property type="match status" value="1"/>
</dbReference>
<evidence type="ECO:0000256" key="5">
    <source>
        <dbReference type="ARBA" id="ARBA00022989"/>
    </source>
</evidence>
<dbReference type="GO" id="GO:0030256">
    <property type="term" value="C:type I protein secretion system complex"/>
    <property type="evidence" value="ECO:0007669"/>
    <property type="project" value="InterPro"/>
</dbReference>
<dbReference type="PANTHER" id="PTHR24221">
    <property type="entry name" value="ATP-BINDING CASSETTE SUB-FAMILY B"/>
    <property type="match status" value="1"/>
</dbReference>
<dbReference type="GO" id="GO:0140359">
    <property type="term" value="F:ABC-type transporter activity"/>
    <property type="evidence" value="ECO:0007669"/>
    <property type="project" value="InterPro"/>
</dbReference>
<feature type="transmembrane region" description="Helical" evidence="7">
    <location>
        <begin position="153"/>
        <end position="172"/>
    </location>
</feature>
<dbReference type="NCBIfam" id="TIGR01842">
    <property type="entry name" value="type_I_sec_PrtD"/>
    <property type="match status" value="1"/>
</dbReference>
<dbReference type="GO" id="GO:0005524">
    <property type="term" value="F:ATP binding"/>
    <property type="evidence" value="ECO:0007669"/>
    <property type="project" value="UniProtKB-KW"/>
</dbReference>
<feature type="domain" description="ABC transmembrane type-1" evidence="9">
    <location>
        <begin position="19"/>
        <end position="294"/>
    </location>
</feature>
<feature type="transmembrane region" description="Helical" evidence="7">
    <location>
        <begin position="127"/>
        <end position="147"/>
    </location>
</feature>
<evidence type="ECO:0000256" key="3">
    <source>
        <dbReference type="ARBA" id="ARBA00022741"/>
    </source>
</evidence>
<dbReference type="InterPro" id="IPR003439">
    <property type="entry name" value="ABC_transporter-like_ATP-bd"/>
</dbReference>
<evidence type="ECO:0000259" key="8">
    <source>
        <dbReference type="PROSITE" id="PS50893"/>
    </source>
</evidence>
<reference evidence="10" key="2">
    <citation type="submission" date="2020-09" db="EMBL/GenBank/DDBJ databases">
        <authorList>
            <person name="Sun Q."/>
            <person name="Zhou Y."/>
        </authorList>
    </citation>
    <scope>NUCLEOTIDE SEQUENCE</scope>
    <source>
        <strain evidence="10">CGMCC 1.7081</strain>
    </source>
</reference>
<keyword evidence="4" id="KW-0067">ATP-binding</keyword>
<keyword evidence="11" id="KW-1185">Reference proteome</keyword>
<keyword evidence="2 7" id="KW-0812">Transmembrane</keyword>
<dbReference type="RefSeq" id="WP_154664427.1">
    <property type="nucleotide sequence ID" value="NZ_BNAP01000032.1"/>
</dbReference>
<dbReference type="Proteomes" id="UP000611500">
    <property type="component" value="Unassembled WGS sequence"/>
</dbReference>
<accession>A0A8J3MFC0</accession>
<comment type="subcellular location">
    <subcellularLocation>
        <location evidence="1">Cell membrane</location>
        <topology evidence="1">Multi-pass membrane protein</topology>
    </subcellularLocation>
</comment>
<protein>
    <submittedName>
        <fullName evidence="10">Peptidase</fullName>
    </submittedName>
</protein>
<dbReference type="PROSITE" id="PS50893">
    <property type="entry name" value="ABC_TRANSPORTER_2"/>
    <property type="match status" value="1"/>
</dbReference>
<dbReference type="GO" id="GO:0030253">
    <property type="term" value="P:protein secretion by the type I secretion system"/>
    <property type="evidence" value="ECO:0007669"/>
    <property type="project" value="InterPro"/>
</dbReference>
<dbReference type="PROSITE" id="PS00211">
    <property type="entry name" value="ABC_TRANSPORTER_1"/>
    <property type="match status" value="1"/>
</dbReference>
<keyword evidence="6 7" id="KW-0472">Membrane</keyword>
<dbReference type="GO" id="GO:0034040">
    <property type="term" value="F:ATPase-coupled lipid transmembrane transporter activity"/>
    <property type="evidence" value="ECO:0007669"/>
    <property type="project" value="TreeGrafter"/>
</dbReference>
<dbReference type="EMBL" id="BNAP01000032">
    <property type="protein sequence ID" value="GHH02199.1"/>
    <property type="molecule type" value="Genomic_DNA"/>
</dbReference>
<evidence type="ECO:0000256" key="4">
    <source>
        <dbReference type="ARBA" id="ARBA00022840"/>
    </source>
</evidence>
<dbReference type="InterPro" id="IPR039421">
    <property type="entry name" value="Type_1_exporter"/>
</dbReference>
<dbReference type="PROSITE" id="PS50929">
    <property type="entry name" value="ABC_TM1F"/>
    <property type="match status" value="1"/>
</dbReference>
<evidence type="ECO:0000256" key="6">
    <source>
        <dbReference type="ARBA" id="ARBA00023136"/>
    </source>
</evidence>
<dbReference type="InterPro" id="IPR017871">
    <property type="entry name" value="ABC_transporter-like_CS"/>
</dbReference>
<evidence type="ECO:0000313" key="10">
    <source>
        <dbReference type="EMBL" id="GHH02199.1"/>
    </source>
</evidence>